<evidence type="ECO:0000256" key="6">
    <source>
        <dbReference type="SAM" id="SignalP"/>
    </source>
</evidence>
<dbReference type="PANTHER" id="PTHR30532">
    <property type="entry name" value="IRON III DICITRATE-BINDING PERIPLASMIC PROTEIN"/>
    <property type="match status" value="1"/>
</dbReference>
<evidence type="ECO:0000256" key="2">
    <source>
        <dbReference type="ARBA" id="ARBA00008814"/>
    </source>
</evidence>
<comment type="similarity">
    <text evidence="2">Belongs to the bacterial solute-binding protein 8 family.</text>
</comment>
<dbReference type="CDD" id="cd01146">
    <property type="entry name" value="FhuD"/>
    <property type="match status" value="1"/>
</dbReference>
<evidence type="ECO:0000313" key="9">
    <source>
        <dbReference type="Proteomes" id="UP001501057"/>
    </source>
</evidence>
<organism evidence="8 9">
    <name type="scientific">Aeromicrobium alkaliterrae</name>
    <dbReference type="NCBI Taxonomy" id="302168"/>
    <lineage>
        <taxon>Bacteria</taxon>
        <taxon>Bacillati</taxon>
        <taxon>Actinomycetota</taxon>
        <taxon>Actinomycetes</taxon>
        <taxon>Propionibacteriales</taxon>
        <taxon>Nocardioidaceae</taxon>
        <taxon>Aeromicrobium</taxon>
    </lineage>
</organism>
<evidence type="ECO:0000256" key="4">
    <source>
        <dbReference type="ARBA" id="ARBA00022729"/>
    </source>
</evidence>
<sequence>MKFIRAHRVAALAATTLLATTLAACGTTEDAADGSEDNGPKITVTDSRDKKVTLNGPATRVGVTEWNAAEYLVSLGVDPVGVSDVEGFKTWDSAVELPADVTDLGTRGEPSTDTLATLDLDVLIVTDSLTGDAVKQIEKDIPVIVIAGGESGDQINQMFENLDLIATATGTEDKAEELRTAFDAKLAEAKDAVAASPLAGATVAFSDAYDTGDAVSVRPYTSESQLGSLLDELGFVSAWDAIEGIEPDPAYGLAQTDVEGLTQLPADTHFWYIANDSETDPYTETLASNAIWTSLPFVTSDRVVRFPDRIWMFGGPASMTQFLDAVVATVG</sequence>
<dbReference type="InterPro" id="IPR051313">
    <property type="entry name" value="Bact_iron-sidero_bind"/>
</dbReference>
<dbReference type="PANTHER" id="PTHR30532:SF1">
    <property type="entry name" value="IRON(3+)-HYDROXAMATE-BINDING PROTEIN FHUD"/>
    <property type="match status" value="1"/>
</dbReference>
<evidence type="ECO:0000256" key="1">
    <source>
        <dbReference type="ARBA" id="ARBA00004196"/>
    </source>
</evidence>
<dbReference type="RefSeq" id="WP_344202658.1">
    <property type="nucleotide sequence ID" value="NZ_BAAAME010000005.1"/>
</dbReference>
<dbReference type="InterPro" id="IPR002491">
    <property type="entry name" value="ABC_transptr_periplasmic_BD"/>
</dbReference>
<feature type="region of interest" description="Disordered" evidence="5">
    <location>
        <begin position="28"/>
        <end position="48"/>
    </location>
</feature>
<proteinExistence type="inferred from homology"/>
<protein>
    <submittedName>
        <fullName evidence="8">Siderophore ABC transporter substrate-binding protein CdtB</fullName>
    </submittedName>
</protein>
<comment type="caution">
    <text evidence="8">The sequence shown here is derived from an EMBL/GenBank/DDBJ whole genome shotgun (WGS) entry which is preliminary data.</text>
</comment>
<reference evidence="9" key="1">
    <citation type="journal article" date="2019" name="Int. J. Syst. Evol. Microbiol.">
        <title>The Global Catalogue of Microorganisms (GCM) 10K type strain sequencing project: providing services to taxonomists for standard genome sequencing and annotation.</title>
        <authorList>
            <consortium name="The Broad Institute Genomics Platform"/>
            <consortium name="The Broad Institute Genome Sequencing Center for Infectious Disease"/>
            <person name="Wu L."/>
            <person name="Ma J."/>
        </authorList>
    </citation>
    <scope>NUCLEOTIDE SEQUENCE [LARGE SCALE GENOMIC DNA]</scope>
    <source>
        <strain evidence="9">JCM 13518</strain>
    </source>
</reference>
<evidence type="ECO:0000313" key="8">
    <source>
        <dbReference type="EMBL" id="GAA1746086.1"/>
    </source>
</evidence>
<comment type="subcellular location">
    <subcellularLocation>
        <location evidence="1">Cell envelope</location>
    </subcellularLocation>
</comment>
<dbReference type="PROSITE" id="PS50983">
    <property type="entry name" value="FE_B12_PBP"/>
    <property type="match status" value="1"/>
</dbReference>
<dbReference type="Gene3D" id="3.40.50.1980">
    <property type="entry name" value="Nitrogenase molybdenum iron protein domain"/>
    <property type="match status" value="2"/>
</dbReference>
<evidence type="ECO:0000256" key="3">
    <source>
        <dbReference type="ARBA" id="ARBA00022448"/>
    </source>
</evidence>
<dbReference type="EMBL" id="BAAAME010000005">
    <property type="protein sequence ID" value="GAA1746086.1"/>
    <property type="molecule type" value="Genomic_DNA"/>
</dbReference>
<evidence type="ECO:0000256" key="5">
    <source>
        <dbReference type="SAM" id="MobiDB-lite"/>
    </source>
</evidence>
<keyword evidence="9" id="KW-1185">Reference proteome</keyword>
<keyword evidence="3" id="KW-0813">Transport</keyword>
<evidence type="ECO:0000259" key="7">
    <source>
        <dbReference type="PROSITE" id="PS50983"/>
    </source>
</evidence>
<feature type="chain" id="PRO_5046184383" evidence="6">
    <location>
        <begin position="24"/>
        <end position="331"/>
    </location>
</feature>
<dbReference type="SUPFAM" id="SSF53807">
    <property type="entry name" value="Helical backbone' metal receptor"/>
    <property type="match status" value="1"/>
</dbReference>
<gene>
    <name evidence="8" type="primary">cdtB</name>
    <name evidence="8" type="ORF">GCM10009710_27570</name>
</gene>
<dbReference type="Proteomes" id="UP001501057">
    <property type="component" value="Unassembled WGS sequence"/>
</dbReference>
<feature type="signal peptide" evidence="6">
    <location>
        <begin position="1"/>
        <end position="23"/>
    </location>
</feature>
<feature type="domain" description="Fe/B12 periplasmic-binding" evidence="7">
    <location>
        <begin position="60"/>
        <end position="331"/>
    </location>
</feature>
<name>A0ABP4W5Q7_9ACTN</name>
<accession>A0ABP4W5Q7</accession>
<keyword evidence="4 6" id="KW-0732">Signal</keyword>
<dbReference type="Pfam" id="PF01497">
    <property type="entry name" value="Peripla_BP_2"/>
    <property type="match status" value="1"/>
</dbReference>
<dbReference type="PROSITE" id="PS51257">
    <property type="entry name" value="PROKAR_LIPOPROTEIN"/>
    <property type="match status" value="1"/>
</dbReference>